<dbReference type="Proteomes" id="UP000243459">
    <property type="component" value="Chromosome 3"/>
</dbReference>
<dbReference type="SUPFAM" id="SSF48452">
    <property type="entry name" value="TPR-like"/>
    <property type="match status" value="1"/>
</dbReference>
<name>A0A5P1FBF4_ASPOF</name>
<dbReference type="Pfam" id="PF13041">
    <property type="entry name" value="PPR_2"/>
    <property type="match status" value="1"/>
</dbReference>
<dbReference type="Gene3D" id="1.25.40.10">
    <property type="entry name" value="Tetratricopeptide repeat domain"/>
    <property type="match status" value="2"/>
</dbReference>
<dbReference type="Pfam" id="PF01535">
    <property type="entry name" value="PPR"/>
    <property type="match status" value="2"/>
</dbReference>
<organism evidence="3 4">
    <name type="scientific">Asparagus officinalis</name>
    <name type="common">Garden asparagus</name>
    <dbReference type="NCBI Taxonomy" id="4686"/>
    <lineage>
        <taxon>Eukaryota</taxon>
        <taxon>Viridiplantae</taxon>
        <taxon>Streptophyta</taxon>
        <taxon>Embryophyta</taxon>
        <taxon>Tracheophyta</taxon>
        <taxon>Spermatophyta</taxon>
        <taxon>Magnoliopsida</taxon>
        <taxon>Liliopsida</taxon>
        <taxon>Asparagales</taxon>
        <taxon>Asparagaceae</taxon>
        <taxon>Asparagoideae</taxon>
        <taxon>Asparagus</taxon>
    </lineage>
</organism>
<dbReference type="EMBL" id="CM007383">
    <property type="protein sequence ID" value="ONK75384.1"/>
    <property type="molecule type" value="Genomic_DNA"/>
</dbReference>
<proteinExistence type="predicted"/>
<keyword evidence="1" id="KW-0677">Repeat</keyword>
<feature type="repeat" description="PPR" evidence="2">
    <location>
        <begin position="12"/>
        <end position="46"/>
    </location>
</feature>
<dbReference type="GO" id="GO:0003729">
    <property type="term" value="F:mRNA binding"/>
    <property type="evidence" value="ECO:0007669"/>
    <property type="project" value="TreeGrafter"/>
</dbReference>
<feature type="repeat" description="PPR" evidence="2">
    <location>
        <begin position="83"/>
        <end position="117"/>
    </location>
</feature>
<sequence length="227" mass="25230">MEEERGGRCGPNVVSYTCLMRCLCESGRLEEALGVLDRMGLNGVEPNRVTLRTLLKGFCDKGRVDEAYRIVESMVGKERGISSRECYSVLVVCLLRAGDWEGAQGLFGRMLERGVRPDGVACNSVMREICKRRCFLDGYNWIGVLEEKGASFVDSDVYSCLLAGLCEEGHMVEAVKLGRKIVENGVRIEDACGDCIVEAMEKVGECHLASEILRMKEENKSELIEEN</sequence>
<gene>
    <name evidence="3" type="ORF">A4U43_C03F16290</name>
</gene>
<evidence type="ECO:0000256" key="1">
    <source>
        <dbReference type="ARBA" id="ARBA00022737"/>
    </source>
</evidence>
<evidence type="ECO:0000313" key="3">
    <source>
        <dbReference type="EMBL" id="ONK75384.1"/>
    </source>
</evidence>
<evidence type="ECO:0000256" key="2">
    <source>
        <dbReference type="PROSITE-ProRule" id="PRU00708"/>
    </source>
</evidence>
<evidence type="ECO:0008006" key="5">
    <source>
        <dbReference type="Google" id="ProtNLM"/>
    </source>
</evidence>
<dbReference type="NCBIfam" id="TIGR00756">
    <property type="entry name" value="PPR"/>
    <property type="match status" value="3"/>
</dbReference>
<reference evidence="4" key="1">
    <citation type="journal article" date="2017" name="Nat. Commun.">
        <title>The asparagus genome sheds light on the origin and evolution of a young Y chromosome.</title>
        <authorList>
            <person name="Harkess A."/>
            <person name="Zhou J."/>
            <person name="Xu C."/>
            <person name="Bowers J.E."/>
            <person name="Van der Hulst R."/>
            <person name="Ayyampalayam S."/>
            <person name="Mercati F."/>
            <person name="Riccardi P."/>
            <person name="McKain M.R."/>
            <person name="Kakrana A."/>
            <person name="Tang H."/>
            <person name="Ray J."/>
            <person name="Groenendijk J."/>
            <person name="Arikit S."/>
            <person name="Mathioni S.M."/>
            <person name="Nakano M."/>
            <person name="Shan H."/>
            <person name="Telgmann-Rauber A."/>
            <person name="Kanno A."/>
            <person name="Yue Z."/>
            <person name="Chen H."/>
            <person name="Li W."/>
            <person name="Chen Y."/>
            <person name="Xu X."/>
            <person name="Zhang Y."/>
            <person name="Luo S."/>
            <person name="Chen H."/>
            <person name="Gao J."/>
            <person name="Mao Z."/>
            <person name="Pires J.C."/>
            <person name="Luo M."/>
            <person name="Kudrna D."/>
            <person name="Wing R.A."/>
            <person name="Meyers B.C."/>
            <person name="Yi K."/>
            <person name="Kong H."/>
            <person name="Lavrijsen P."/>
            <person name="Sunseri F."/>
            <person name="Falavigna A."/>
            <person name="Ye Y."/>
            <person name="Leebens-Mack J.H."/>
            <person name="Chen G."/>
        </authorList>
    </citation>
    <scope>NUCLEOTIDE SEQUENCE [LARGE SCALE GENOMIC DNA]</scope>
    <source>
        <strain evidence="4">cv. DH0086</strain>
    </source>
</reference>
<keyword evidence="4" id="KW-1185">Reference proteome</keyword>
<dbReference type="PANTHER" id="PTHR47932:SF22">
    <property type="entry name" value="OS03G0225300 PROTEIN"/>
    <property type="match status" value="1"/>
</dbReference>
<dbReference type="OMA" id="INATARW"/>
<protein>
    <recommendedName>
        <fullName evidence="5">Pentacotripeptide-repeat region of PRORP domain-containing protein</fullName>
    </recommendedName>
</protein>
<feature type="repeat" description="PPR" evidence="2">
    <location>
        <begin position="154"/>
        <end position="188"/>
    </location>
</feature>
<dbReference type="InterPro" id="IPR011990">
    <property type="entry name" value="TPR-like_helical_dom_sf"/>
</dbReference>
<feature type="repeat" description="PPR" evidence="2">
    <location>
        <begin position="47"/>
        <end position="77"/>
    </location>
</feature>
<dbReference type="PANTHER" id="PTHR47932">
    <property type="entry name" value="ATPASE EXPRESSION PROTEIN 3"/>
    <property type="match status" value="1"/>
</dbReference>
<dbReference type="AlphaFoldDB" id="A0A5P1FBF4"/>
<dbReference type="InterPro" id="IPR002885">
    <property type="entry name" value="PPR_rpt"/>
</dbReference>
<dbReference type="PROSITE" id="PS51375">
    <property type="entry name" value="PPR"/>
    <property type="match status" value="4"/>
</dbReference>
<evidence type="ECO:0000313" key="4">
    <source>
        <dbReference type="Proteomes" id="UP000243459"/>
    </source>
</evidence>
<dbReference type="Gramene" id="ONK75384">
    <property type="protein sequence ID" value="ONK75384"/>
    <property type="gene ID" value="A4U43_C03F16290"/>
</dbReference>
<accession>A0A5P1FBF4</accession>